<dbReference type="eggNOG" id="ENOG502SQHU">
    <property type="taxonomic scope" value="Eukaryota"/>
</dbReference>
<dbReference type="KEGG" id="pgr:PGTG_11732"/>
<evidence type="ECO:0000313" key="1">
    <source>
        <dbReference type="EMBL" id="EFP85976.2"/>
    </source>
</evidence>
<accession>E3KNV1</accession>
<dbReference type="EMBL" id="DS178297">
    <property type="protein sequence ID" value="EFP85976.2"/>
    <property type="molecule type" value="Genomic_DNA"/>
</dbReference>
<proteinExistence type="predicted"/>
<reference evidence="2" key="2">
    <citation type="journal article" date="2011" name="Proc. Natl. Acad. Sci. U.S.A.">
        <title>Obligate biotrophy features unraveled by the genomic analysis of rust fungi.</title>
        <authorList>
            <person name="Duplessis S."/>
            <person name="Cuomo C.A."/>
            <person name="Lin Y.-C."/>
            <person name="Aerts A."/>
            <person name="Tisserant E."/>
            <person name="Veneault-Fourrey C."/>
            <person name="Joly D.L."/>
            <person name="Hacquard S."/>
            <person name="Amselem J."/>
            <person name="Cantarel B.L."/>
            <person name="Chiu R."/>
            <person name="Coutinho P.M."/>
            <person name="Feau N."/>
            <person name="Field M."/>
            <person name="Frey P."/>
            <person name="Gelhaye E."/>
            <person name="Goldberg J."/>
            <person name="Grabherr M.G."/>
            <person name="Kodira C.D."/>
            <person name="Kohler A."/>
            <person name="Kuees U."/>
            <person name="Lindquist E.A."/>
            <person name="Lucas S.M."/>
            <person name="Mago R."/>
            <person name="Mauceli E."/>
            <person name="Morin E."/>
            <person name="Murat C."/>
            <person name="Pangilinan J.L."/>
            <person name="Park R."/>
            <person name="Pearson M."/>
            <person name="Quesneville H."/>
            <person name="Rouhier N."/>
            <person name="Sakthikumar S."/>
            <person name="Salamov A.A."/>
            <person name="Schmutz J."/>
            <person name="Selles B."/>
            <person name="Shapiro H."/>
            <person name="Tanguay P."/>
            <person name="Tuskan G.A."/>
            <person name="Henrissat B."/>
            <person name="Van de Peer Y."/>
            <person name="Rouze P."/>
            <person name="Ellis J.G."/>
            <person name="Dodds P.N."/>
            <person name="Schein J.E."/>
            <person name="Zhong S."/>
            <person name="Hamelin R.C."/>
            <person name="Grigoriev I.V."/>
            <person name="Szabo L.J."/>
            <person name="Martin F."/>
        </authorList>
    </citation>
    <scope>NUCLEOTIDE SEQUENCE [LARGE SCALE GENOMIC DNA]</scope>
    <source>
        <strain evidence="2">CRL 75-36-700-3 / race SCCL</strain>
    </source>
</reference>
<dbReference type="Proteomes" id="UP000008783">
    <property type="component" value="Unassembled WGS sequence"/>
</dbReference>
<protein>
    <submittedName>
        <fullName evidence="1">Uncharacterized protein</fullName>
    </submittedName>
</protein>
<keyword evidence="2" id="KW-1185">Reference proteome</keyword>
<sequence>MSPFLKEVARDQASEMLPEVVDPMGVAGSEACTHALESDQTSAEGPFVEPELETFELEVPTLYHGKPQEHDLLIVYKTELKNSQSCICRGTSEKH</sequence>
<reference key="1">
    <citation type="submission" date="2007-01" db="EMBL/GenBank/DDBJ databases">
        <title>The Genome Sequence of Puccinia graminis f. sp. tritici Strain CRL 75-36-700-3.</title>
        <authorList>
            <consortium name="The Broad Institute Genome Sequencing Platform"/>
            <person name="Birren B."/>
            <person name="Lander E."/>
            <person name="Galagan J."/>
            <person name="Nusbaum C."/>
            <person name="Devon K."/>
            <person name="Cuomo C."/>
            <person name="Jaffe D."/>
            <person name="Butler J."/>
            <person name="Alvarez P."/>
            <person name="Gnerre S."/>
            <person name="Grabherr M."/>
            <person name="Mauceli E."/>
            <person name="Brockman W."/>
            <person name="Young S."/>
            <person name="LaButti K."/>
            <person name="Sykes S."/>
            <person name="DeCaprio D."/>
            <person name="Crawford M."/>
            <person name="Koehrsen M."/>
            <person name="Engels R."/>
            <person name="Montgomery P."/>
            <person name="Pearson M."/>
            <person name="Howarth C."/>
            <person name="Larson L."/>
            <person name="White J."/>
            <person name="Zeng Q."/>
            <person name="Kodira C."/>
            <person name="Yandava C."/>
            <person name="Alvarado L."/>
            <person name="O'Leary S."/>
            <person name="Szabo L."/>
            <person name="Dean R."/>
            <person name="Schein J."/>
        </authorList>
    </citation>
    <scope>NUCLEOTIDE SEQUENCE</scope>
    <source>
        <strain>CRL 75-36-700-3</strain>
    </source>
</reference>
<dbReference type="AlphaFoldDB" id="E3KNV1"/>
<dbReference type="HOGENOM" id="CLU_2373830_0_0_1"/>
<name>E3KNV1_PUCGT</name>
<gene>
    <name evidence="1" type="ORF">PGTG_11732</name>
</gene>
<dbReference type="InParanoid" id="E3KNV1"/>
<dbReference type="RefSeq" id="XP_003330395.2">
    <property type="nucleotide sequence ID" value="XM_003330347.2"/>
</dbReference>
<organism evidence="1 2">
    <name type="scientific">Puccinia graminis f. sp. tritici (strain CRL 75-36-700-3 / race SCCL)</name>
    <name type="common">Black stem rust fungus</name>
    <dbReference type="NCBI Taxonomy" id="418459"/>
    <lineage>
        <taxon>Eukaryota</taxon>
        <taxon>Fungi</taxon>
        <taxon>Dikarya</taxon>
        <taxon>Basidiomycota</taxon>
        <taxon>Pucciniomycotina</taxon>
        <taxon>Pucciniomycetes</taxon>
        <taxon>Pucciniales</taxon>
        <taxon>Pucciniaceae</taxon>
        <taxon>Puccinia</taxon>
    </lineage>
</organism>
<dbReference type="VEuPathDB" id="FungiDB:PGTG_11732"/>
<evidence type="ECO:0000313" key="2">
    <source>
        <dbReference type="Proteomes" id="UP000008783"/>
    </source>
</evidence>
<dbReference type="GeneID" id="10539975"/>